<dbReference type="STRING" id="933388.S7ZLW0"/>
<dbReference type="Proteomes" id="UP000019376">
    <property type="component" value="Unassembled WGS sequence"/>
</dbReference>
<dbReference type="HOGENOM" id="CLU_000537_1_1_1"/>
<dbReference type="FunFam" id="3.40.50.2000:FF:000009">
    <property type="entry name" value="Sterol 3-beta-glucosyltransferase UGT80A2"/>
    <property type="match status" value="1"/>
</dbReference>
<feature type="region of interest" description="Disordered" evidence="2">
    <location>
        <begin position="757"/>
        <end position="797"/>
    </location>
</feature>
<proteinExistence type="predicted"/>
<evidence type="ECO:0000259" key="3">
    <source>
        <dbReference type="Pfam" id="PF06722"/>
    </source>
</evidence>
<dbReference type="Gene3D" id="3.40.50.2000">
    <property type="entry name" value="Glycogen Phosphorylase B"/>
    <property type="match status" value="2"/>
</dbReference>
<dbReference type="InterPro" id="IPR002213">
    <property type="entry name" value="UDP_glucos_trans"/>
</dbReference>
<feature type="domain" description="Erythromycin biosynthesis protein CIII-like C-terminal" evidence="3">
    <location>
        <begin position="237"/>
        <end position="341"/>
    </location>
</feature>
<evidence type="ECO:0000256" key="1">
    <source>
        <dbReference type="ARBA" id="ARBA00022679"/>
    </source>
</evidence>
<dbReference type="CDD" id="cd03784">
    <property type="entry name" value="GT1_Gtf-like"/>
    <property type="match status" value="1"/>
</dbReference>
<dbReference type="eggNOG" id="KOG1192">
    <property type="taxonomic scope" value="Eukaryota"/>
</dbReference>
<evidence type="ECO:0000313" key="4">
    <source>
        <dbReference type="EMBL" id="EPS31645.1"/>
    </source>
</evidence>
<dbReference type="Pfam" id="PF06722">
    <property type="entry name" value="EryCIII-like_C"/>
    <property type="match status" value="1"/>
</dbReference>
<name>S7ZLW0_PENO1</name>
<dbReference type="InterPro" id="IPR003903">
    <property type="entry name" value="UIM_dom"/>
</dbReference>
<dbReference type="OrthoDB" id="5835829at2759"/>
<feature type="compositionally biased region" description="Basic and acidic residues" evidence="2">
    <location>
        <begin position="779"/>
        <end position="796"/>
    </location>
</feature>
<feature type="compositionally biased region" description="Polar residues" evidence="2">
    <location>
        <begin position="458"/>
        <end position="477"/>
    </location>
</feature>
<feature type="region of interest" description="Disordered" evidence="2">
    <location>
        <begin position="449"/>
        <end position="502"/>
    </location>
</feature>
<dbReference type="SUPFAM" id="SSF53756">
    <property type="entry name" value="UDP-Glycosyltransferase/glycogen phosphorylase"/>
    <property type="match status" value="1"/>
</dbReference>
<dbReference type="InterPro" id="IPR010610">
    <property type="entry name" value="EryCIII-like_C"/>
</dbReference>
<keyword evidence="5" id="KW-1185">Reference proteome</keyword>
<dbReference type="eggNOG" id="KOG1809">
    <property type="taxonomic scope" value="Eukaryota"/>
</dbReference>
<evidence type="ECO:0000256" key="2">
    <source>
        <dbReference type="SAM" id="MobiDB-lite"/>
    </source>
</evidence>
<reference evidence="4 5" key="1">
    <citation type="journal article" date="2013" name="PLoS ONE">
        <title>Genomic and secretomic analyses reveal unique features of the lignocellulolytic enzyme system of Penicillium decumbens.</title>
        <authorList>
            <person name="Liu G."/>
            <person name="Zhang L."/>
            <person name="Wei X."/>
            <person name="Zou G."/>
            <person name="Qin Y."/>
            <person name="Ma L."/>
            <person name="Li J."/>
            <person name="Zheng H."/>
            <person name="Wang S."/>
            <person name="Wang C."/>
            <person name="Xun L."/>
            <person name="Zhao G.-P."/>
            <person name="Zhou Z."/>
            <person name="Qu Y."/>
        </authorList>
    </citation>
    <scope>NUCLEOTIDE SEQUENCE [LARGE SCALE GENOMIC DNA]</scope>
    <source>
        <strain evidence="5">114-2 / CGMCC 5302</strain>
    </source>
</reference>
<dbReference type="PhylomeDB" id="S7ZLW0"/>
<dbReference type="PROSITE" id="PS50330">
    <property type="entry name" value="UIM"/>
    <property type="match status" value="1"/>
</dbReference>
<dbReference type="SMART" id="SM00726">
    <property type="entry name" value="UIM"/>
    <property type="match status" value="2"/>
</dbReference>
<keyword evidence="1 4" id="KW-0808">Transferase</keyword>
<protein>
    <submittedName>
        <fullName evidence="4">Putative UDP-Glc: sterol glucosyltransferase</fullName>
    </submittedName>
</protein>
<gene>
    <name evidence="4" type="ORF">PDE_06601</name>
</gene>
<dbReference type="Pfam" id="PF02809">
    <property type="entry name" value="UIM"/>
    <property type="match status" value="1"/>
</dbReference>
<sequence>MNQVHRSKSLISPLFTVEDDGSDMSEGETHSRPEIKPFVADCIIANPPSFAHVHCAEKLGIPLHMMFTMPYSPTQAFPHPLANIQATNTDPRLANYISYALVELLSWQALGDIINRFRVKCLDLDPISVIWAPGMLQRLQIPHTYCWSPALIPKPKDWGAHVSVVGFFSLPTTPGYTPTHDLQAFLDAGPPPIYIGFGSIVLNDPNALTKIIFTAVKQTGQRVLLSKGWGGVGSDELGIPDGVFVLGNVPHDWLFQRVSCVVHHGGAGTTAAGIAAGRPTVVVPFFGDQPFWGAMIAQAGAGPDPIPHKQLTADNLAKAIKFCFTSSCQERALELAGKIAAENGCHTGAQSFHQRLDLDRLRCTLAPSRPAVWRLRRTKVTLSAFAAYTLGNAGLLEINDLKLFRAQEYQTDEGPWDPISGGFTAFVRAFSGMTVGLADVPLETVRALKKPVERSRQQSRASVSTATSPTHMSQVPGDSSLSSSSLQAKAQRSRKHSVKESVVTLTPASSVLIGSQTGPDAGVQTDMLRPTGVHMTRGAGRFAKAVVQGPVDISVNLVRGLHNMPRLWGDDTIRPQERVGDFKSGMKAVGREFSYGWYDGITGLVTQPWKGAQKEGAGGFFKGVGKGVGGFFAKSSAACVGILGHTMQGVSKEVQKLFKNDVQDYIIASRAAQGYDEWLQASETEKEDIITQWKAIQKTLKKRYVPHEEQPKVCEIPQRQDSIGSTGAWSEDLLRDSLDMDLWSLQEENEATMAHDAAHGTVRSSAENALPPPPFPHSENTETHPSPRDEKTPQEKTEEDIVLEYIKKQSLLELQHRNNSRGTGAERTIVHGGQNGKAEIAHNDDDDDDEDLQRALKLSLQEHERRDS</sequence>
<accession>S7ZLW0</accession>
<dbReference type="EMBL" id="KB644413">
    <property type="protein sequence ID" value="EPS31645.1"/>
    <property type="molecule type" value="Genomic_DNA"/>
</dbReference>
<evidence type="ECO:0000313" key="5">
    <source>
        <dbReference type="Proteomes" id="UP000019376"/>
    </source>
</evidence>
<feature type="region of interest" description="Disordered" evidence="2">
    <location>
        <begin position="816"/>
        <end position="850"/>
    </location>
</feature>
<dbReference type="PANTHER" id="PTHR48050:SF13">
    <property type="entry name" value="STEROL 3-BETA-GLUCOSYLTRANSFERASE UGT80A2"/>
    <property type="match status" value="1"/>
</dbReference>
<dbReference type="PANTHER" id="PTHR48050">
    <property type="entry name" value="STEROL 3-BETA-GLUCOSYLTRANSFERASE"/>
    <property type="match status" value="1"/>
</dbReference>
<dbReference type="InterPro" id="IPR050426">
    <property type="entry name" value="Glycosyltransferase_28"/>
</dbReference>
<organism evidence="4 5">
    <name type="scientific">Penicillium oxalicum (strain 114-2 / CGMCC 5302)</name>
    <name type="common">Penicillium decumbens</name>
    <dbReference type="NCBI Taxonomy" id="933388"/>
    <lineage>
        <taxon>Eukaryota</taxon>
        <taxon>Fungi</taxon>
        <taxon>Dikarya</taxon>
        <taxon>Ascomycota</taxon>
        <taxon>Pezizomycotina</taxon>
        <taxon>Eurotiomycetes</taxon>
        <taxon>Eurotiomycetidae</taxon>
        <taxon>Eurotiales</taxon>
        <taxon>Aspergillaceae</taxon>
        <taxon>Penicillium</taxon>
    </lineage>
</organism>
<dbReference type="AlphaFoldDB" id="S7ZLW0"/>
<dbReference type="GO" id="GO:0016906">
    <property type="term" value="F:sterol 3-beta-glucosyltransferase activity"/>
    <property type="evidence" value="ECO:0007669"/>
    <property type="project" value="UniProtKB-ARBA"/>
</dbReference>